<reference evidence="1" key="1">
    <citation type="submission" date="2021-02" db="EMBL/GenBank/DDBJ databases">
        <authorList>
            <person name="Nowell W R."/>
        </authorList>
    </citation>
    <scope>NUCLEOTIDE SEQUENCE</scope>
</reference>
<dbReference type="EMBL" id="CAJNOI010000001">
    <property type="protein sequence ID" value="CAF0722677.1"/>
    <property type="molecule type" value="Genomic_DNA"/>
</dbReference>
<dbReference type="Proteomes" id="UP000663832">
    <property type="component" value="Unassembled WGS sequence"/>
</dbReference>
<evidence type="ECO:0000313" key="4">
    <source>
        <dbReference type="Proteomes" id="UP000663877"/>
    </source>
</evidence>
<keyword evidence="3" id="KW-1185">Reference proteome</keyword>
<accession>A0A813MLC4</accession>
<evidence type="ECO:0000313" key="1">
    <source>
        <dbReference type="EMBL" id="CAF0722677.1"/>
    </source>
</evidence>
<dbReference type="Proteomes" id="UP000663877">
    <property type="component" value="Unassembled WGS sequence"/>
</dbReference>
<gene>
    <name evidence="1" type="ORF">BJG266_LOCUS457</name>
    <name evidence="2" type="ORF">QVE165_LOCUS5976</name>
</gene>
<protein>
    <submittedName>
        <fullName evidence="1">Uncharacterized protein</fullName>
    </submittedName>
</protein>
<name>A0A813MLC4_9BILA</name>
<dbReference type="EMBL" id="CAJNOM010000024">
    <property type="protein sequence ID" value="CAF0834663.1"/>
    <property type="molecule type" value="Genomic_DNA"/>
</dbReference>
<dbReference type="AlphaFoldDB" id="A0A813MLC4"/>
<evidence type="ECO:0000313" key="2">
    <source>
        <dbReference type="EMBL" id="CAF0834663.1"/>
    </source>
</evidence>
<comment type="caution">
    <text evidence="1">The sequence shown here is derived from an EMBL/GenBank/DDBJ whole genome shotgun (WGS) entry which is preliminary data.</text>
</comment>
<evidence type="ECO:0000313" key="3">
    <source>
        <dbReference type="Proteomes" id="UP000663832"/>
    </source>
</evidence>
<organism evidence="1 4">
    <name type="scientific">Adineta steineri</name>
    <dbReference type="NCBI Taxonomy" id="433720"/>
    <lineage>
        <taxon>Eukaryota</taxon>
        <taxon>Metazoa</taxon>
        <taxon>Spiralia</taxon>
        <taxon>Gnathifera</taxon>
        <taxon>Rotifera</taxon>
        <taxon>Eurotatoria</taxon>
        <taxon>Bdelloidea</taxon>
        <taxon>Adinetida</taxon>
        <taxon>Adinetidae</taxon>
        <taxon>Adineta</taxon>
    </lineage>
</organism>
<sequence length="163" mass="19165">MKRSTSMDDDSIFPTSIHSSSNLLTRTTIREANNHLQMLYTHNQELKQIVNEQKIIIEQKDFEYNKLLKSNKAVERHCQQLQALLDDRTRRLYVYERKEVLFRETFKLKPAMELLLDILNTYEKVDNTSLSIPMNTKPLQFVQASDKKNNNDDDDVTCQINAV</sequence>
<proteinExistence type="predicted"/>
<dbReference type="OrthoDB" id="6413631at2759"/>